<dbReference type="SMART" id="SM00066">
    <property type="entry name" value="GAL4"/>
    <property type="match status" value="1"/>
</dbReference>
<keyword evidence="3" id="KW-0539">Nucleus</keyword>
<reference evidence="6 7" key="1">
    <citation type="submission" date="2023-01" db="EMBL/GenBank/DDBJ databases">
        <title>Analysis of 21 Apiospora genomes using comparative genomics revels a genus with tremendous synthesis potential of carbohydrate active enzymes and secondary metabolites.</title>
        <authorList>
            <person name="Sorensen T."/>
        </authorList>
    </citation>
    <scope>NUCLEOTIDE SEQUENCE [LARGE SCALE GENOMIC DNA]</scope>
    <source>
        <strain evidence="6 7">CBS 135458</strain>
    </source>
</reference>
<evidence type="ECO:0000313" key="7">
    <source>
        <dbReference type="Proteomes" id="UP001480595"/>
    </source>
</evidence>
<keyword evidence="2" id="KW-0804">Transcription</keyword>
<accession>A0ABR1T3A5</accession>
<dbReference type="Pfam" id="PF00172">
    <property type="entry name" value="Zn_clus"/>
    <property type="match status" value="1"/>
</dbReference>
<evidence type="ECO:0000256" key="4">
    <source>
        <dbReference type="SAM" id="MobiDB-lite"/>
    </source>
</evidence>
<dbReference type="InterPro" id="IPR036864">
    <property type="entry name" value="Zn2-C6_fun-type_DNA-bd_sf"/>
</dbReference>
<dbReference type="GeneID" id="92098559"/>
<comment type="caution">
    <text evidence="6">The sequence shown here is derived from an EMBL/GenBank/DDBJ whole genome shotgun (WGS) entry which is preliminary data.</text>
</comment>
<dbReference type="PANTHER" id="PTHR47840">
    <property type="entry name" value="ZN(II)2CYS6 TRANSCRIPTION FACTOR (EUROFUNG)-RELATED"/>
    <property type="match status" value="1"/>
</dbReference>
<dbReference type="Gene3D" id="4.10.240.10">
    <property type="entry name" value="Zn(2)-C6 fungal-type DNA-binding domain"/>
    <property type="match status" value="1"/>
</dbReference>
<protein>
    <recommendedName>
        <fullName evidence="5">Zn(2)-C6 fungal-type domain-containing protein</fullName>
    </recommendedName>
</protein>
<feature type="domain" description="Zn(2)-C6 fungal-type" evidence="5">
    <location>
        <begin position="40"/>
        <end position="71"/>
    </location>
</feature>
<dbReference type="PROSITE" id="PS00463">
    <property type="entry name" value="ZN2_CY6_FUNGAL_1"/>
    <property type="match status" value="1"/>
</dbReference>
<dbReference type="InterPro" id="IPR001138">
    <property type="entry name" value="Zn2Cys6_DnaBD"/>
</dbReference>
<keyword evidence="1" id="KW-0805">Transcription regulation</keyword>
<dbReference type="SUPFAM" id="SSF57701">
    <property type="entry name" value="Zn2/Cys6 DNA-binding domain"/>
    <property type="match status" value="1"/>
</dbReference>
<keyword evidence="7" id="KW-1185">Reference proteome</keyword>
<evidence type="ECO:0000256" key="1">
    <source>
        <dbReference type="ARBA" id="ARBA00023015"/>
    </source>
</evidence>
<sequence length="124" mass="13736">MTSNTGDSPTVRDSEDPTTPLGELEPPQSKRRKIRKGTQSCWECKRRKVRCTFVASADSTCDGCRSRRTNCVSQEFDDNGGTAHAVAQSARQSTAIRNSDQHCISASGKYENICSINLHRRLES</sequence>
<dbReference type="Proteomes" id="UP001480595">
    <property type="component" value="Unassembled WGS sequence"/>
</dbReference>
<gene>
    <name evidence="6" type="ORF">PG994_014087</name>
</gene>
<proteinExistence type="predicted"/>
<evidence type="ECO:0000256" key="3">
    <source>
        <dbReference type="ARBA" id="ARBA00023242"/>
    </source>
</evidence>
<name>A0ABR1T3A5_9PEZI</name>
<dbReference type="RefSeq" id="XP_066708625.1">
    <property type="nucleotide sequence ID" value="XM_066865496.1"/>
</dbReference>
<dbReference type="EMBL" id="JAQQWL010000015">
    <property type="protein sequence ID" value="KAK8041080.1"/>
    <property type="molecule type" value="Genomic_DNA"/>
</dbReference>
<evidence type="ECO:0000313" key="6">
    <source>
        <dbReference type="EMBL" id="KAK8041080.1"/>
    </source>
</evidence>
<feature type="region of interest" description="Disordered" evidence="4">
    <location>
        <begin position="1"/>
        <end position="37"/>
    </location>
</feature>
<organism evidence="6 7">
    <name type="scientific">Apiospora phragmitis</name>
    <dbReference type="NCBI Taxonomy" id="2905665"/>
    <lineage>
        <taxon>Eukaryota</taxon>
        <taxon>Fungi</taxon>
        <taxon>Dikarya</taxon>
        <taxon>Ascomycota</taxon>
        <taxon>Pezizomycotina</taxon>
        <taxon>Sordariomycetes</taxon>
        <taxon>Xylariomycetidae</taxon>
        <taxon>Amphisphaeriales</taxon>
        <taxon>Apiosporaceae</taxon>
        <taxon>Apiospora</taxon>
    </lineage>
</organism>
<evidence type="ECO:0000259" key="5">
    <source>
        <dbReference type="PROSITE" id="PS00463"/>
    </source>
</evidence>
<evidence type="ECO:0000256" key="2">
    <source>
        <dbReference type="ARBA" id="ARBA00023163"/>
    </source>
</evidence>
<dbReference type="PANTHER" id="PTHR47840:SF1">
    <property type="entry name" value="ZN(II)2CYS6 TRANSCRIPTION FACTOR (EUROFUNG)"/>
    <property type="match status" value="1"/>
</dbReference>